<proteinExistence type="predicted"/>
<name>A0A2P2R5D7_RHIMU</name>
<dbReference type="EMBL" id="GGEC01093860">
    <property type="protein sequence ID" value="MBX74344.1"/>
    <property type="molecule type" value="Transcribed_RNA"/>
</dbReference>
<evidence type="ECO:0000313" key="1">
    <source>
        <dbReference type="EMBL" id="MBX74344.1"/>
    </source>
</evidence>
<accession>A0A2P2R5D7</accession>
<sequence>MQKRKEQESNQESPGSA</sequence>
<reference evidence="1" key="1">
    <citation type="submission" date="2018-02" db="EMBL/GenBank/DDBJ databases">
        <title>Rhizophora mucronata_Transcriptome.</title>
        <authorList>
            <person name="Meera S.P."/>
            <person name="Sreeshan A."/>
            <person name="Augustine A."/>
        </authorList>
    </citation>
    <scope>NUCLEOTIDE SEQUENCE</scope>
    <source>
        <tissue evidence="1">Leaf</tissue>
    </source>
</reference>
<dbReference type="AlphaFoldDB" id="A0A2P2R5D7"/>
<protein>
    <submittedName>
        <fullName evidence="1">Uncharacterized protein</fullName>
    </submittedName>
</protein>
<organism evidence="1">
    <name type="scientific">Rhizophora mucronata</name>
    <name type="common">Asiatic mangrove</name>
    <dbReference type="NCBI Taxonomy" id="61149"/>
    <lineage>
        <taxon>Eukaryota</taxon>
        <taxon>Viridiplantae</taxon>
        <taxon>Streptophyta</taxon>
        <taxon>Embryophyta</taxon>
        <taxon>Tracheophyta</taxon>
        <taxon>Spermatophyta</taxon>
        <taxon>Magnoliopsida</taxon>
        <taxon>eudicotyledons</taxon>
        <taxon>Gunneridae</taxon>
        <taxon>Pentapetalae</taxon>
        <taxon>rosids</taxon>
        <taxon>fabids</taxon>
        <taxon>Malpighiales</taxon>
        <taxon>Rhizophoraceae</taxon>
        <taxon>Rhizophora</taxon>
    </lineage>
</organism>